<name>A0AAV4S731_9ARAC</name>
<proteinExistence type="predicted"/>
<comment type="caution">
    <text evidence="1">The sequence shown here is derived from an EMBL/GenBank/DDBJ whole genome shotgun (WGS) entry which is preliminary data.</text>
</comment>
<protein>
    <submittedName>
        <fullName evidence="1">Uncharacterized protein</fullName>
    </submittedName>
</protein>
<dbReference type="EMBL" id="BPLQ01007467">
    <property type="protein sequence ID" value="GIY30308.1"/>
    <property type="molecule type" value="Genomic_DNA"/>
</dbReference>
<accession>A0AAV4S731</accession>
<organism evidence="1 2">
    <name type="scientific">Caerostris darwini</name>
    <dbReference type="NCBI Taxonomy" id="1538125"/>
    <lineage>
        <taxon>Eukaryota</taxon>
        <taxon>Metazoa</taxon>
        <taxon>Ecdysozoa</taxon>
        <taxon>Arthropoda</taxon>
        <taxon>Chelicerata</taxon>
        <taxon>Arachnida</taxon>
        <taxon>Araneae</taxon>
        <taxon>Araneomorphae</taxon>
        <taxon>Entelegynae</taxon>
        <taxon>Araneoidea</taxon>
        <taxon>Araneidae</taxon>
        <taxon>Caerostris</taxon>
    </lineage>
</organism>
<dbReference type="Proteomes" id="UP001054837">
    <property type="component" value="Unassembled WGS sequence"/>
</dbReference>
<evidence type="ECO:0000313" key="2">
    <source>
        <dbReference type="Proteomes" id="UP001054837"/>
    </source>
</evidence>
<gene>
    <name evidence="1" type="ORF">CDAR_400621</name>
</gene>
<keyword evidence="2" id="KW-1185">Reference proteome</keyword>
<dbReference type="AlphaFoldDB" id="A0AAV4S731"/>
<reference evidence="1 2" key="1">
    <citation type="submission" date="2021-06" db="EMBL/GenBank/DDBJ databases">
        <title>Caerostris darwini draft genome.</title>
        <authorList>
            <person name="Kono N."/>
            <person name="Arakawa K."/>
        </authorList>
    </citation>
    <scope>NUCLEOTIDE SEQUENCE [LARGE SCALE GENOMIC DNA]</scope>
</reference>
<sequence>MLPSNIKILVPKTSNILADDSQKAIYLQNSESLTSCCPAHQTLPRKRFRDFPLCERCGRIAPQKQKRREIPERTSSGILLALKVNFSSFRSSATPQHRVIKNNFHKILFPQGYRKKYHKVFPVCSLGFKRQRCQEAKFAT</sequence>
<evidence type="ECO:0000313" key="1">
    <source>
        <dbReference type="EMBL" id="GIY30308.1"/>
    </source>
</evidence>